<dbReference type="InterPro" id="IPR015797">
    <property type="entry name" value="NUDIX_hydrolase-like_dom_sf"/>
</dbReference>
<name>A0AAX0VJR4_MICLU</name>
<evidence type="ECO:0000256" key="2">
    <source>
        <dbReference type="ARBA" id="ARBA00022801"/>
    </source>
</evidence>
<evidence type="ECO:0000259" key="4">
    <source>
        <dbReference type="PROSITE" id="PS51462"/>
    </source>
</evidence>
<dbReference type="InterPro" id="IPR000086">
    <property type="entry name" value="NUDIX_hydrolase_dom"/>
</dbReference>
<evidence type="ECO:0000256" key="3">
    <source>
        <dbReference type="ARBA" id="ARBA00022842"/>
    </source>
</evidence>
<protein>
    <submittedName>
        <fullName evidence="5">NUDIX hydrolase</fullName>
    </submittedName>
</protein>
<dbReference type="PANTHER" id="PTHR43046:SF12">
    <property type="entry name" value="GDP-MANNOSE MANNOSYL HYDROLASE"/>
    <property type="match status" value="1"/>
</dbReference>
<proteinExistence type="predicted"/>
<dbReference type="CDD" id="cd18876">
    <property type="entry name" value="NUDIX_Hydrolase"/>
    <property type="match status" value="1"/>
</dbReference>
<keyword evidence="3" id="KW-0460">Magnesium</keyword>
<comment type="cofactor">
    <cofactor evidence="1">
        <name>Mg(2+)</name>
        <dbReference type="ChEBI" id="CHEBI:18420"/>
    </cofactor>
</comment>
<keyword evidence="2 5" id="KW-0378">Hydrolase</keyword>
<evidence type="ECO:0000256" key="1">
    <source>
        <dbReference type="ARBA" id="ARBA00001946"/>
    </source>
</evidence>
<dbReference type="GO" id="GO:0016787">
    <property type="term" value="F:hydrolase activity"/>
    <property type="evidence" value="ECO:0007669"/>
    <property type="project" value="UniProtKB-KW"/>
</dbReference>
<dbReference type="AlphaFoldDB" id="A0AAX0VJR4"/>
<evidence type="ECO:0000313" key="6">
    <source>
        <dbReference type="Proteomes" id="UP000234847"/>
    </source>
</evidence>
<sequence>MSFLIPSVPVSCGCLLFDEAGRLLVLKPTYKKGWTIPGGIMEDDGETPWDGCRREVREETGLEVTAGRLVAVDTRPSKADGRTGLRFLFRAVHPLTAADVAAIGLQEDEASEHRFVTRQEARKLLRPAIARRVDAAWDAAHCVYLEDGRPAAGVDQPAG</sequence>
<organism evidence="5 6">
    <name type="scientific">Micrococcus luteus</name>
    <name type="common">Micrococcus lysodeikticus</name>
    <dbReference type="NCBI Taxonomy" id="1270"/>
    <lineage>
        <taxon>Bacteria</taxon>
        <taxon>Bacillati</taxon>
        <taxon>Actinomycetota</taxon>
        <taxon>Actinomycetes</taxon>
        <taxon>Micrococcales</taxon>
        <taxon>Micrococcaceae</taxon>
        <taxon>Micrococcus</taxon>
    </lineage>
</organism>
<dbReference type="Pfam" id="PF00293">
    <property type="entry name" value="NUDIX"/>
    <property type="match status" value="1"/>
</dbReference>
<reference evidence="5 6" key="1">
    <citation type="submission" date="2017-12" db="EMBL/GenBank/DDBJ databases">
        <title>Phylogenetic diversity of female urinary microbiome.</title>
        <authorList>
            <person name="Thomas-White K."/>
            <person name="Wolfe A.J."/>
        </authorList>
    </citation>
    <scope>NUCLEOTIDE SEQUENCE [LARGE SCALE GENOMIC DNA]</scope>
    <source>
        <strain evidence="5 6">UMB0038</strain>
    </source>
</reference>
<gene>
    <name evidence="5" type="ORF">CYJ95_07870</name>
</gene>
<dbReference type="PANTHER" id="PTHR43046">
    <property type="entry name" value="GDP-MANNOSE MANNOSYL HYDROLASE"/>
    <property type="match status" value="1"/>
</dbReference>
<dbReference type="SUPFAM" id="SSF55811">
    <property type="entry name" value="Nudix"/>
    <property type="match status" value="1"/>
</dbReference>
<feature type="domain" description="Nudix hydrolase" evidence="4">
    <location>
        <begin position="7"/>
        <end position="140"/>
    </location>
</feature>
<evidence type="ECO:0000313" key="5">
    <source>
        <dbReference type="EMBL" id="PKZ81478.1"/>
    </source>
</evidence>
<accession>A0AAX0VJR4</accession>
<dbReference type="Proteomes" id="UP000234847">
    <property type="component" value="Unassembled WGS sequence"/>
</dbReference>
<comment type="caution">
    <text evidence="5">The sequence shown here is derived from an EMBL/GenBank/DDBJ whole genome shotgun (WGS) entry which is preliminary data.</text>
</comment>
<dbReference type="RefSeq" id="WP_036316396.1">
    <property type="nucleotide sequence ID" value="NZ_CABIZL010000005.1"/>
</dbReference>
<dbReference type="Gene3D" id="3.90.79.10">
    <property type="entry name" value="Nucleoside Triphosphate Pyrophosphohydrolase"/>
    <property type="match status" value="1"/>
</dbReference>
<dbReference type="EMBL" id="PKJT01000007">
    <property type="protein sequence ID" value="PKZ81478.1"/>
    <property type="molecule type" value="Genomic_DNA"/>
</dbReference>
<dbReference type="PROSITE" id="PS51462">
    <property type="entry name" value="NUDIX"/>
    <property type="match status" value="1"/>
</dbReference>